<keyword evidence="2" id="KW-1185">Reference proteome</keyword>
<proteinExistence type="predicted"/>
<dbReference type="KEGG" id="ngr:NAEGRDRAFT_49381"/>
<name>D2VGM8_NAEGR</name>
<reference evidence="1 2" key="1">
    <citation type="journal article" date="2010" name="Cell">
        <title>The genome of Naegleria gruberi illuminates early eukaryotic versatility.</title>
        <authorList>
            <person name="Fritz-Laylin L.K."/>
            <person name="Prochnik S.E."/>
            <person name="Ginger M.L."/>
            <person name="Dacks J.B."/>
            <person name="Carpenter M.L."/>
            <person name="Field M.C."/>
            <person name="Kuo A."/>
            <person name="Paredez A."/>
            <person name="Chapman J."/>
            <person name="Pham J."/>
            <person name="Shu S."/>
            <person name="Neupane R."/>
            <person name="Cipriano M."/>
            <person name="Mancuso J."/>
            <person name="Tu H."/>
            <person name="Salamov A."/>
            <person name="Lindquist E."/>
            <person name="Shapiro H."/>
            <person name="Lucas S."/>
            <person name="Grigoriev I.V."/>
            <person name="Cande W.Z."/>
            <person name="Fulton C."/>
            <person name="Rokhsar D.S."/>
            <person name="Dawson S.C."/>
        </authorList>
    </citation>
    <scope>NUCLEOTIDE SEQUENCE [LARGE SCALE GENOMIC DNA]</scope>
    <source>
        <strain evidence="1 2">NEG-M</strain>
    </source>
</reference>
<sequence length="170" mass="19488">MVHHQCKIVVPMSKEAYWKIIFSDEFDTFAAPYLKFKKIEIEHDTACTEPNILKRRVKVYPDYAIPSAMLWYLGQTEFHYIDVQQRDEAKQEIISHTIPPVHEDYLTISTRQYFEPIDDNSCTHIMEIEVSCSAWGIGTIVESAIVSGVEEGYGLLPKALEAFLASKANN</sequence>
<evidence type="ECO:0000313" key="2">
    <source>
        <dbReference type="Proteomes" id="UP000006671"/>
    </source>
</evidence>
<accession>D2VGM8</accession>
<dbReference type="AlphaFoldDB" id="D2VGM8"/>
<dbReference type="OMA" id="CSAWGIG"/>
<gene>
    <name evidence="1" type="ORF">NAEGRDRAFT_49381</name>
</gene>
<dbReference type="OrthoDB" id="10248929at2759"/>
<organism evidence="2">
    <name type="scientific">Naegleria gruberi</name>
    <name type="common">Amoeba</name>
    <dbReference type="NCBI Taxonomy" id="5762"/>
    <lineage>
        <taxon>Eukaryota</taxon>
        <taxon>Discoba</taxon>
        <taxon>Heterolobosea</taxon>
        <taxon>Tetramitia</taxon>
        <taxon>Eutetramitia</taxon>
        <taxon>Vahlkampfiidae</taxon>
        <taxon>Naegleria</taxon>
    </lineage>
</organism>
<dbReference type="InParanoid" id="D2VGM8"/>
<protein>
    <submittedName>
        <fullName evidence="1">Predicted protein</fullName>
    </submittedName>
</protein>
<dbReference type="GeneID" id="8854096"/>
<dbReference type="RefSeq" id="XP_002676739.1">
    <property type="nucleotide sequence ID" value="XM_002676693.1"/>
</dbReference>
<dbReference type="VEuPathDB" id="AmoebaDB:NAEGRDRAFT_49381"/>
<evidence type="ECO:0000313" key="1">
    <source>
        <dbReference type="EMBL" id="EFC43995.1"/>
    </source>
</evidence>
<dbReference type="Proteomes" id="UP000006671">
    <property type="component" value="Unassembled WGS sequence"/>
</dbReference>
<dbReference type="EMBL" id="GG738870">
    <property type="protein sequence ID" value="EFC43995.1"/>
    <property type="molecule type" value="Genomic_DNA"/>
</dbReference>
<dbReference type="eggNOG" id="ENOG502T0AP">
    <property type="taxonomic scope" value="Eukaryota"/>
</dbReference>